<keyword evidence="3" id="KW-1185">Reference proteome</keyword>
<dbReference type="GO" id="GO:0016853">
    <property type="term" value="F:isomerase activity"/>
    <property type="evidence" value="ECO:0007669"/>
    <property type="project" value="UniProtKB-KW"/>
</dbReference>
<dbReference type="RefSeq" id="WP_103224886.1">
    <property type="nucleotide sequence ID" value="NZ_PPCN01000013.1"/>
</dbReference>
<dbReference type="PANTHER" id="PTHR13887:SF41">
    <property type="entry name" value="THIOREDOXIN SUPERFAMILY PROTEIN"/>
    <property type="match status" value="1"/>
</dbReference>
<evidence type="ECO:0000313" key="2">
    <source>
        <dbReference type="EMBL" id="POF28538.1"/>
    </source>
</evidence>
<dbReference type="SUPFAM" id="SSF52833">
    <property type="entry name" value="Thioredoxin-like"/>
    <property type="match status" value="1"/>
</dbReference>
<dbReference type="InterPro" id="IPR001853">
    <property type="entry name" value="DSBA-like_thioredoxin_dom"/>
</dbReference>
<name>A0A2S3ULD0_9HYPH</name>
<dbReference type="CDD" id="cd03024">
    <property type="entry name" value="DsbA_FrnE"/>
    <property type="match status" value="1"/>
</dbReference>
<dbReference type="GO" id="GO:0016491">
    <property type="term" value="F:oxidoreductase activity"/>
    <property type="evidence" value="ECO:0007669"/>
    <property type="project" value="InterPro"/>
</dbReference>
<gene>
    <name evidence="2" type="ORF">CLV41_113101</name>
</gene>
<dbReference type="Proteomes" id="UP000236959">
    <property type="component" value="Unassembled WGS sequence"/>
</dbReference>
<dbReference type="EMBL" id="PPCN01000013">
    <property type="protein sequence ID" value="POF28538.1"/>
    <property type="molecule type" value="Genomic_DNA"/>
</dbReference>
<dbReference type="AlphaFoldDB" id="A0A2S3ULD0"/>
<keyword evidence="2" id="KW-0413">Isomerase</keyword>
<organism evidence="2 3">
    <name type="scientific">Roseibium marinum</name>
    <dbReference type="NCBI Taxonomy" id="281252"/>
    <lineage>
        <taxon>Bacteria</taxon>
        <taxon>Pseudomonadati</taxon>
        <taxon>Pseudomonadota</taxon>
        <taxon>Alphaproteobacteria</taxon>
        <taxon>Hyphomicrobiales</taxon>
        <taxon>Stappiaceae</taxon>
        <taxon>Roseibium</taxon>
    </lineage>
</organism>
<dbReference type="Pfam" id="PF01323">
    <property type="entry name" value="DSBA"/>
    <property type="match status" value="1"/>
</dbReference>
<comment type="caution">
    <text evidence="2">The sequence shown here is derived from an EMBL/GenBank/DDBJ whole genome shotgun (WGS) entry which is preliminary data.</text>
</comment>
<reference evidence="2 3" key="1">
    <citation type="submission" date="2018-01" db="EMBL/GenBank/DDBJ databases">
        <title>Genomic Encyclopedia of Archaeal and Bacterial Type Strains, Phase II (KMG-II): from individual species to whole genera.</title>
        <authorList>
            <person name="Goeker M."/>
        </authorList>
    </citation>
    <scope>NUCLEOTIDE SEQUENCE [LARGE SCALE GENOMIC DNA]</scope>
    <source>
        <strain evidence="2 3">DSM 17023</strain>
    </source>
</reference>
<dbReference type="PANTHER" id="PTHR13887">
    <property type="entry name" value="GLUTATHIONE S-TRANSFERASE KAPPA"/>
    <property type="match status" value="1"/>
</dbReference>
<evidence type="ECO:0000313" key="3">
    <source>
        <dbReference type="Proteomes" id="UP000236959"/>
    </source>
</evidence>
<dbReference type="OrthoDB" id="9799122at2"/>
<sequence>MTTGLDADDLENILQIDIVSDVVCPWCIVGFKQLEQAIENTGASAAIKWHPFELNPDMPQEGENLRAHIMRKYGTTAEQSQETRDRLTGLGAGLGFDFSFTDDMRMVNTFKAHQLIHWAGPEGKEHPLKMALFEAYFKDGKDVSDTETLADIAAGQGLDRNEAVRVLEDGRFADVVREEESFWRQNGIEGVPAVIFERRHMISGAQGAENYASIIRQLVDNEAA</sequence>
<accession>A0A2S3ULD0</accession>
<protein>
    <submittedName>
        <fullName evidence="2">Putative DsbA family dithiol-disulfide isomerase</fullName>
    </submittedName>
</protein>
<evidence type="ECO:0000259" key="1">
    <source>
        <dbReference type="Pfam" id="PF01323"/>
    </source>
</evidence>
<dbReference type="InterPro" id="IPR036249">
    <property type="entry name" value="Thioredoxin-like_sf"/>
</dbReference>
<dbReference type="Gene3D" id="3.40.30.10">
    <property type="entry name" value="Glutaredoxin"/>
    <property type="match status" value="1"/>
</dbReference>
<proteinExistence type="predicted"/>
<feature type="domain" description="DSBA-like thioredoxin" evidence="1">
    <location>
        <begin position="15"/>
        <end position="215"/>
    </location>
</feature>